<evidence type="ECO:0000256" key="6">
    <source>
        <dbReference type="RuleBase" id="RU364082"/>
    </source>
</evidence>
<accession>A0AAE3JH41</accession>
<dbReference type="GO" id="GO:0019305">
    <property type="term" value="P:dTDP-rhamnose biosynthetic process"/>
    <property type="evidence" value="ECO:0007669"/>
    <property type="project" value="TreeGrafter"/>
</dbReference>
<dbReference type="PANTHER" id="PTHR10491:SF4">
    <property type="entry name" value="METHIONINE ADENOSYLTRANSFERASE 2 SUBUNIT BETA"/>
    <property type="match status" value="1"/>
</dbReference>
<dbReference type="AlphaFoldDB" id="A0AAE3JH41"/>
<evidence type="ECO:0000256" key="1">
    <source>
        <dbReference type="ARBA" id="ARBA00004781"/>
    </source>
</evidence>
<proteinExistence type="inferred from homology"/>
<evidence type="ECO:0000256" key="5">
    <source>
        <dbReference type="ARBA" id="ARBA00048200"/>
    </source>
</evidence>
<name>A0AAE3JH41_9SPIR</name>
<dbReference type="RefSeq" id="WP_230752090.1">
    <property type="nucleotide sequence ID" value="NZ_JAINWA010000001.1"/>
</dbReference>
<keyword evidence="6 8" id="KW-0560">Oxidoreductase</keyword>
<protein>
    <recommendedName>
        <fullName evidence="4 6">dTDP-4-dehydrorhamnose reductase</fullName>
        <ecNumber evidence="3 6">1.1.1.133</ecNumber>
    </recommendedName>
</protein>
<keyword evidence="9" id="KW-1185">Reference proteome</keyword>
<dbReference type="PANTHER" id="PTHR10491">
    <property type="entry name" value="DTDP-4-DEHYDRORHAMNOSE REDUCTASE"/>
    <property type="match status" value="1"/>
</dbReference>
<dbReference type="GO" id="GO:0008831">
    <property type="term" value="F:dTDP-4-dehydrorhamnose reductase activity"/>
    <property type="evidence" value="ECO:0007669"/>
    <property type="project" value="UniProtKB-EC"/>
</dbReference>
<dbReference type="Gene3D" id="3.40.50.720">
    <property type="entry name" value="NAD(P)-binding Rossmann-like Domain"/>
    <property type="match status" value="1"/>
</dbReference>
<comment type="caution">
    <text evidence="8">The sequence shown here is derived from an EMBL/GenBank/DDBJ whole genome shotgun (WGS) entry which is preliminary data.</text>
</comment>
<reference evidence="8" key="1">
    <citation type="submission" date="2021-08" db="EMBL/GenBank/DDBJ databases">
        <title>Comparative analyses of Brucepasteria parasyntrophica and Teretinema zuelzerae.</title>
        <authorList>
            <person name="Song Y."/>
            <person name="Brune A."/>
        </authorList>
    </citation>
    <scope>NUCLEOTIDE SEQUENCE</scope>
    <source>
        <strain evidence="8">DSM 1903</strain>
    </source>
</reference>
<dbReference type="InterPro" id="IPR036291">
    <property type="entry name" value="NAD(P)-bd_dom_sf"/>
</dbReference>
<comment type="pathway">
    <text evidence="1 6">Carbohydrate biosynthesis; dTDP-L-rhamnose biosynthesis.</text>
</comment>
<dbReference type="CDD" id="cd05254">
    <property type="entry name" value="dTDP_HR_like_SDR_e"/>
    <property type="match status" value="1"/>
</dbReference>
<dbReference type="InterPro" id="IPR029903">
    <property type="entry name" value="RmlD-like-bd"/>
</dbReference>
<dbReference type="InterPro" id="IPR005913">
    <property type="entry name" value="dTDP_dehydrorham_reduct"/>
</dbReference>
<feature type="domain" description="RmlD-like substrate binding" evidence="7">
    <location>
        <begin position="2"/>
        <end position="310"/>
    </location>
</feature>
<keyword evidence="6" id="KW-0521">NADP</keyword>
<evidence type="ECO:0000313" key="9">
    <source>
        <dbReference type="Proteomes" id="UP001198163"/>
    </source>
</evidence>
<dbReference type="EMBL" id="JAINWA010000001">
    <property type="protein sequence ID" value="MCD1653187.1"/>
    <property type="molecule type" value="Genomic_DNA"/>
</dbReference>
<comment type="similarity">
    <text evidence="2 6">Belongs to the dTDP-4-dehydrorhamnose reductase family.</text>
</comment>
<sequence length="315" mass="34659">MVWLIGNKGMLGTELSNKLSACGIECVGTDREVDITESAALERYAESLVFRGKSIRAIINCAAYTAVDKAEDDRDLCSRLNEDGPANIASCAAKYGAVMLHISTDYVFNGNGARPYREDDPTDPTGVYGLTKRDGESAALANNPRTWILRTAWLYGAHGNNFVHTMLRLMAEKTELKVVNDQRGTPTWAKDLCEAICAFLLSVPAIAREAAHPEACAYKTVSSPEFGIYHFSNEGNISWFDFANEIYLSGRDAGLLDPSKNCSILPCTSAEFPAKVRRPPYSVLDKSKIRAVLGRDIPDWKASLKEYLSSKENKI</sequence>
<dbReference type="NCBIfam" id="TIGR01214">
    <property type="entry name" value="rmlD"/>
    <property type="match status" value="1"/>
</dbReference>
<evidence type="ECO:0000259" key="7">
    <source>
        <dbReference type="Pfam" id="PF04321"/>
    </source>
</evidence>
<evidence type="ECO:0000256" key="2">
    <source>
        <dbReference type="ARBA" id="ARBA00010944"/>
    </source>
</evidence>
<evidence type="ECO:0000313" key="8">
    <source>
        <dbReference type="EMBL" id="MCD1653187.1"/>
    </source>
</evidence>
<organism evidence="8 9">
    <name type="scientific">Teretinema zuelzerae</name>
    <dbReference type="NCBI Taxonomy" id="156"/>
    <lineage>
        <taxon>Bacteria</taxon>
        <taxon>Pseudomonadati</taxon>
        <taxon>Spirochaetota</taxon>
        <taxon>Spirochaetia</taxon>
        <taxon>Spirochaetales</taxon>
        <taxon>Treponemataceae</taxon>
        <taxon>Teretinema</taxon>
    </lineage>
</organism>
<dbReference type="Gene3D" id="3.90.25.10">
    <property type="entry name" value="UDP-galactose 4-epimerase, domain 1"/>
    <property type="match status" value="1"/>
</dbReference>
<comment type="catalytic activity">
    <reaction evidence="5">
        <text>dTDP-beta-L-rhamnose + NADP(+) = dTDP-4-dehydro-beta-L-rhamnose + NADPH + H(+)</text>
        <dbReference type="Rhea" id="RHEA:21796"/>
        <dbReference type="ChEBI" id="CHEBI:15378"/>
        <dbReference type="ChEBI" id="CHEBI:57510"/>
        <dbReference type="ChEBI" id="CHEBI:57783"/>
        <dbReference type="ChEBI" id="CHEBI:58349"/>
        <dbReference type="ChEBI" id="CHEBI:62830"/>
        <dbReference type="EC" id="1.1.1.133"/>
    </reaction>
</comment>
<dbReference type="Pfam" id="PF04321">
    <property type="entry name" value="RmlD_sub_bind"/>
    <property type="match status" value="1"/>
</dbReference>
<evidence type="ECO:0000256" key="3">
    <source>
        <dbReference type="ARBA" id="ARBA00012929"/>
    </source>
</evidence>
<dbReference type="Proteomes" id="UP001198163">
    <property type="component" value="Unassembled WGS sequence"/>
</dbReference>
<evidence type="ECO:0000256" key="4">
    <source>
        <dbReference type="ARBA" id="ARBA00017099"/>
    </source>
</evidence>
<dbReference type="GO" id="GO:0005829">
    <property type="term" value="C:cytosol"/>
    <property type="evidence" value="ECO:0007669"/>
    <property type="project" value="TreeGrafter"/>
</dbReference>
<gene>
    <name evidence="8" type="primary">rfbD</name>
    <name evidence="8" type="ORF">K7J14_00490</name>
</gene>
<comment type="function">
    <text evidence="6">Catalyzes the reduction of dTDP-6-deoxy-L-lyxo-4-hexulose to yield dTDP-L-rhamnose.</text>
</comment>
<dbReference type="EC" id="1.1.1.133" evidence="3 6"/>
<dbReference type="SUPFAM" id="SSF51735">
    <property type="entry name" value="NAD(P)-binding Rossmann-fold domains"/>
    <property type="match status" value="1"/>
</dbReference>